<gene>
    <name evidence="2" type="ORF">PCAL00307_LOCUS10499</name>
    <name evidence="3" type="ORF">PCAL00307_LOCUS10501</name>
    <name evidence="4" type="ORF">PCAL00307_LOCUS10507</name>
    <name evidence="5" type="ORF">PECAL_4P09110</name>
</gene>
<accession>A0A6S8UJB5</accession>
<reference evidence="5" key="2">
    <citation type="submission" date="2021-11" db="EMBL/GenBank/DDBJ databases">
        <authorList>
            <consortium name="Genoscope - CEA"/>
            <person name="William W."/>
        </authorList>
    </citation>
    <scope>NUCLEOTIDE SEQUENCE</scope>
</reference>
<organism evidence="4">
    <name type="scientific">Pelagomonas calceolata</name>
    <dbReference type="NCBI Taxonomy" id="35677"/>
    <lineage>
        <taxon>Eukaryota</taxon>
        <taxon>Sar</taxon>
        <taxon>Stramenopiles</taxon>
        <taxon>Ochrophyta</taxon>
        <taxon>Pelagophyceae</taxon>
        <taxon>Pelagomonadales</taxon>
        <taxon>Pelagomonadaceae</taxon>
        <taxon>Pelagomonas</taxon>
    </lineage>
</organism>
<evidence type="ECO:0000313" key="6">
    <source>
        <dbReference type="Proteomes" id="UP000789595"/>
    </source>
</evidence>
<evidence type="ECO:0000256" key="1">
    <source>
        <dbReference type="SAM" id="MobiDB-lite"/>
    </source>
</evidence>
<dbReference type="EMBL" id="HBIW01012230">
    <property type="protein sequence ID" value="CAE0695063.1"/>
    <property type="molecule type" value="Transcribed_RNA"/>
</dbReference>
<name>A0A6S8UJB5_9STRA</name>
<dbReference type="OrthoDB" id="298589at2759"/>
<dbReference type="EMBL" id="HBIW01012232">
    <property type="protein sequence ID" value="CAE0695065.1"/>
    <property type="molecule type" value="Transcribed_RNA"/>
</dbReference>
<evidence type="ECO:0000313" key="5">
    <source>
        <dbReference type="EMBL" id="CAH0373684.1"/>
    </source>
</evidence>
<keyword evidence="6" id="KW-1185">Reference proteome</keyword>
<dbReference type="EMBL" id="HBIW01012238">
    <property type="protein sequence ID" value="CAE0695071.1"/>
    <property type="molecule type" value="Transcribed_RNA"/>
</dbReference>
<proteinExistence type="predicted"/>
<reference evidence="4" key="1">
    <citation type="submission" date="2021-01" db="EMBL/GenBank/DDBJ databases">
        <authorList>
            <person name="Corre E."/>
            <person name="Pelletier E."/>
            <person name="Niang G."/>
            <person name="Scheremetjew M."/>
            <person name="Finn R."/>
            <person name="Kale V."/>
            <person name="Holt S."/>
            <person name="Cochrane G."/>
            <person name="Meng A."/>
            <person name="Brown T."/>
            <person name="Cohen L."/>
        </authorList>
    </citation>
    <scope>NUCLEOTIDE SEQUENCE</scope>
    <source>
        <strain evidence="4">CCMP1756</strain>
    </source>
</reference>
<evidence type="ECO:0000313" key="2">
    <source>
        <dbReference type="EMBL" id="CAE0695063.1"/>
    </source>
</evidence>
<feature type="region of interest" description="Disordered" evidence="1">
    <location>
        <begin position="607"/>
        <end position="630"/>
    </location>
</feature>
<dbReference type="Proteomes" id="UP000789595">
    <property type="component" value="Unassembled WGS sequence"/>
</dbReference>
<dbReference type="EMBL" id="CAKKNE010000004">
    <property type="protein sequence ID" value="CAH0373684.1"/>
    <property type="molecule type" value="Genomic_DNA"/>
</dbReference>
<evidence type="ECO:0000313" key="4">
    <source>
        <dbReference type="EMBL" id="CAE0695071.1"/>
    </source>
</evidence>
<evidence type="ECO:0000313" key="3">
    <source>
        <dbReference type="EMBL" id="CAE0695065.1"/>
    </source>
</evidence>
<sequence length="630" mass="71108">MSVVGLEGDGISDVLLSWLHTKDELGYGPSLRMPDTIVYKFGQPVHWYFTSVSGKLKKKNKQNLANVRIEEVFNKRNSEVVAYYMSEMAVQGRREKVTAIEYFDRRGLHEFLYNRWKENNGILQHFVEPKGVHNAIIRAIWSPKVCLLERRVNSKQLYDQRYGLYERAVTYEGPEHFSIASPLRGTALPSQIQRLCENLVAHVTEVSFQKCRVARMVANFKVDSRGRIWFLWSDSIRLERSCGKSQDLPRICTPIDINRTIQLPADVTLIDKPNHSQGEFKPLNCLQCISCGKSATSDKFHQVRYQTIISHFERALAAIVDKSQTSKYYPEPLIMEASGGVGFGKAKDCAGIPLRGAGIVIPPIIKQIHPKLSPEIYKRYRRDPLFMYKSAAVCENCYLVYAEFVTAASSRKYSELDYTTKANAKTKTNTDEALQKNLAANNGNKTLNRQTAKPLMPSIPAPIYSVPGANTGSPYFDSKNYSDGLSVGAIIHQREKSFFNDVSSAHLQKGHPLAHLATSFRSIQQHPPGGFDKSSNAHTLNPYSNQPNLNKVFATKSVRDEKGNQRMQRDFFLNSSSKQHREFLLSTLREVETHANTPNVLRTWAHQAAGGNGNNTQRKLPLDPLLPASR</sequence>
<dbReference type="AlphaFoldDB" id="A0A6S8UJB5"/>
<protein>
    <submittedName>
        <fullName evidence="4">Uncharacterized protein</fullName>
    </submittedName>
</protein>